<sequence>MTKLYSLFGGTTTDTNIKAVEVNQVVQMQGYSYDRYVIHKIIHNDYGYQYHLINLRTLDMQQSRIIKPLSQKFGIGMYYDENNIEFMPEAEVAELYAKADAKREAKRDAQKKEEERREAVRVIGRKWLQENLPDDAQALIVARLKQDESDSQSDYYASSTQCTVILGFSKHKRDSNKVGKPLKSSVFGKTVGFDGLEKRMTESSLKIKEGKVRDQTRKIVSGALTTSQDEWEFRRKLQSSNIDLVLRRNDEGRIYGATFINHNNRCVLNGSRLGKEFSANVLNEKFSSNEYIDNTQPQTIQPADVSTINSPVNLESIGSLVDSVLDIPVFDNSANPDANNRQLKKRKKKRRYGRQM</sequence>
<protein>
    <recommendedName>
        <fullName evidence="5">Mobilization protein</fullName>
    </recommendedName>
</protein>
<dbReference type="RefSeq" id="WP_379994506.1">
    <property type="nucleotide sequence ID" value="NZ_JBHSGN010000050.1"/>
</dbReference>
<feature type="compositionally biased region" description="Basic residues" evidence="2">
    <location>
        <begin position="342"/>
        <end position="356"/>
    </location>
</feature>
<keyword evidence="1" id="KW-0175">Coiled coil</keyword>
<proteinExistence type="predicted"/>
<evidence type="ECO:0000313" key="4">
    <source>
        <dbReference type="Proteomes" id="UP001596023"/>
    </source>
</evidence>
<dbReference type="Proteomes" id="UP001596023">
    <property type="component" value="Unassembled WGS sequence"/>
</dbReference>
<accession>A0ABV9KT48</accession>
<dbReference type="EMBL" id="JBHSGN010000050">
    <property type="protein sequence ID" value="MFC4673267.1"/>
    <property type="molecule type" value="Genomic_DNA"/>
</dbReference>
<organism evidence="3 4">
    <name type="scientific">Dysgonomonas termitidis</name>
    <dbReference type="NCBI Taxonomy" id="1516126"/>
    <lineage>
        <taxon>Bacteria</taxon>
        <taxon>Pseudomonadati</taxon>
        <taxon>Bacteroidota</taxon>
        <taxon>Bacteroidia</taxon>
        <taxon>Bacteroidales</taxon>
        <taxon>Dysgonomonadaceae</taxon>
        <taxon>Dysgonomonas</taxon>
    </lineage>
</organism>
<comment type="caution">
    <text evidence="3">The sequence shown here is derived from an EMBL/GenBank/DDBJ whole genome shotgun (WGS) entry which is preliminary data.</text>
</comment>
<evidence type="ECO:0000313" key="3">
    <source>
        <dbReference type="EMBL" id="MFC4673267.1"/>
    </source>
</evidence>
<reference evidence="4" key="1">
    <citation type="journal article" date="2019" name="Int. J. Syst. Evol. Microbiol.">
        <title>The Global Catalogue of Microorganisms (GCM) 10K type strain sequencing project: providing services to taxonomists for standard genome sequencing and annotation.</title>
        <authorList>
            <consortium name="The Broad Institute Genomics Platform"/>
            <consortium name="The Broad Institute Genome Sequencing Center for Infectious Disease"/>
            <person name="Wu L."/>
            <person name="Ma J."/>
        </authorList>
    </citation>
    <scope>NUCLEOTIDE SEQUENCE [LARGE SCALE GENOMIC DNA]</scope>
    <source>
        <strain evidence="4">CCUG 66188</strain>
    </source>
</reference>
<keyword evidence="4" id="KW-1185">Reference proteome</keyword>
<evidence type="ECO:0000256" key="1">
    <source>
        <dbReference type="SAM" id="Coils"/>
    </source>
</evidence>
<name>A0ABV9KT48_9BACT</name>
<evidence type="ECO:0000256" key="2">
    <source>
        <dbReference type="SAM" id="MobiDB-lite"/>
    </source>
</evidence>
<feature type="region of interest" description="Disordered" evidence="2">
    <location>
        <begin position="335"/>
        <end position="356"/>
    </location>
</feature>
<feature type="coiled-coil region" evidence="1">
    <location>
        <begin position="92"/>
        <end position="122"/>
    </location>
</feature>
<evidence type="ECO:0008006" key="5">
    <source>
        <dbReference type="Google" id="ProtNLM"/>
    </source>
</evidence>
<gene>
    <name evidence="3" type="ORF">ACFO6W_06155</name>
</gene>